<reference evidence="3 4" key="1">
    <citation type="submission" date="2016-11" db="EMBL/GenBank/DDBJ databases">
        <authorList>
            <person name="Jaros S."/>
            <person name="Januszkiewicz K."/>
            <person name="Wedrychowicz H."/>
        </authorList>
    </citation>
    <scope>NUCLEOTIDE SEQUENCE [LARGE SCALE GENOMIC DNA]</scope>
    <source>
        <strain evidence="3 4">DSM 17918</strain>
    </source>
</reference>
<dbReference type="AlphaFoldDB" id="A0A1M4V2X0"/>
<dbReference type="CDD" id="cd04607">
    <property type="entry name" value="CBS_pair_NTP_transferase_assoc"/>
    <property type="match status" value="1"/>
</dbReference>
<dbReference type="InterPro" id="IPR000644">
    <property type="entry name" value="CBS_dom"/>
</dbReference>
<dbReference type="SMART" id="SM00116">
    <property type="entry name" value="CBS"/>
    <property type="match status" value="1"/>
</dbReference>
<evidence type="ECO:0000313" key="4">
    <source>
        <dbReference type="Proteomes" id="UP000184088"/>
    </source>
</evidence>
<dbReference type="PROSITE" id="PS51371">
    <property type="entry name" value="CBS"/>
    <property type="match status" value="1"/>
</dbReference>
<dbReference type="InterPro" id="IPR029044">
    <property type="entry name" value="Nucleotide-diphossugar_trans"/>
</dbReference>
<dbReference type="RefSeq" id="WP_073341594.1">
    <property type="nucleotide sequence ID" value="NZ_FQVH01000003.1"/>
</dbReference>
<dbReference type="Pfam" id="PF00483">
    <property type="entry name" value="NTP_transferase"/>
    <property type="match status" value="1"/>
</dbReference>
<dbReference type="Proteomes" id="UP000184088">
    <property type="component" value="Unassembled WGS sequence"/>
</dbReference>
<dbReference type="OrthoDB" id="9801899at2"/>
<protein>
    <submittedName>
        <fullName evidence="3">CBS domain-containing protein</fullName>
    </submittedName>
</protein>
<accession>A0A1M4V2X0</accession>
<dbReference type="SUPFAM" id="SSF54631">
    <property type="entry name" value="CBS-domain pair"/>
    <property type="match status" value="1"/>
</dbReference>
<feature type="domain" description="CBS" evidence="2">
    <location>
        <begin position="1"/>
        <end position="61"/>
    </location>
</feature>
<dbReference type="Pfam" id="PF00571">
    <property type="entry name" value="CBS"/>
    <property type="match status" value="1"/>
</dbReference>
<sequence>MKDIVKNALAHADCTIRDAIKKINDNGLQILIVVDNQNRLIGTVTDGDIRRSILKNISLDEFIGEIMNRSPRFVYKGEEDKAYELMLKYKIRVVPVLDSNNTVIDLIMIEELFGVKQYANKSNYVFIMAGGKGTRLDPFTKILPKPLIPIGEKPIIEVIMSNFRKYGFNNFIISLNYKAEMIKLYFSENPDRYNITYTNEKDFLGTAGALQLAKSMLKESFIVSNCDVIVEIDFDELLKYHKNNHNQATIVGVIKNMQIPYGVLDVKDGILERVTEKPEYYFVINSGIYVLEPEIIDLIPEGQPINMPDLLLKAKECGFKVGVYPISSKWFDVGQWEEYKKTLEYFKKLYGDVNV</sequence>
<dbReference type="STRING" id="1121256.SAMN02746089_00565"/>
<evidence type="ECO:0000259" key="2">
    <source>
        <dbReference type="PROSITE" id="PS51371"/>
    </source>
</evidence>
<proteinExistence type="predicted"/>
<keyword evidence="4" id="KW-1185">Reference proteome</keyword>
<dbReference type="InterPro" id="IPR050486">
    <property type="entry name" value="Mannose-1P_guanyltransferase"/>
</dbReference>
<keyword evidence="1" id="KW-0129">CBS domain</keyword>
<dbReference type="InterPro" id="IPR046342">
    <property type="entry name" value="CBS_dom_sf"/>
</dbReference>
<dbReference type="CDD" id="cd06426">
    <property type="entry name" value="NTP_transferase_like_2"/>
    <property type="match status" value="1"/>
</dbReference>
<dbReference type="EMBL" id="FQVH01000003">
    <property type="protein sequence ID" value="SHE63326.1"/>
    <property type="molecule type" value="Genomic_DNA"/>
</dbReference>
<dbReference type="Gene3D" id="3.90.550.10">
    <property type="entry name" value="Spore Coat Polysaccharide Biosynthesis Protein SpsA, Chain A"/>
    <property type="match status" value="1"/>
</dbReference>
<dbReference type="PANTHER" id="PTHR22572">
    <property type="entry name" value="SUGAR-1-PHOSPHATE GUANYL TRANSFERASE"/>
    <property type="match status" value="1"/>
</dbReference>
<gene>
    <name evidence="3" type="ORF">SAMN02746089_00565</name>
</gene>
<dbReference type="SUPFAM" id="SSF53448">
    <property type="entry name" value="Nucleotide-diphospho-sugar transferases"/>
    <property type="match status" value="1"/>
</dbReference>
<dbReference type="InterPro" id="IPR005835">
    <property type="entry name" value="NTP_transferase_dom"/>
</dbReference>
<evidence type="ECO:0000256" key="1">
    <source>
        <dbReference type="PROSITE-ProRule" id="PRU00703"/>
    </source>
</evidence>
<dbReference type="Gene3D" id="3.10.580.10">
    <property type="entry name" value="CBS-domain"/>
    <property type="match status" value="1"/>
</dbReference>
<evidence type="ECO:0000313" key="3">
    <source>
        <dbReference type="EMBL" id="SHE63326.1"/>
    </source>
</evidence>
<name>A0A1M4V2X0_9THEO</name>
<organism evidence="3 4">
    <name type="scientific">Caldanaerobius fijiensis DSM 17918</name>
    <dbReference type="NCBI Taxonomy" id="1121256"/>
    <lineage>
        <taxon>Bacteria</taxon>
        <taxon>Bacillati</taxon>
        <taxon>Bacillota</taxon>
        <taxon>Clostridia</taxon>
        <taxon>Thermoanaerobacterales</taxon>
        <taxon>Thermoanaerobacteraceae</taxon>
        <taxon>Caldanaerobius</taxon>
    </lineage>
</organism>